<dbReference type="SUPFAM" id="SSF109993">
    <property type="entry name" value="VPS9 domain"/>
    <property type="match status" value="1"/>
</dbReference>
<dbReference type="OrthoDB" id="411646at2759"/>
<dbReference type="InterPro" id="IPR003123">
    <property type="entry name" value="VPS9"/>
</dbReference>
<evidence type="ECO:0000256" key="1">
    <source>
        <dbReference type="PROSITE-ProRule" id="PRU00023"/>
    </source>
</evidence>
<organism evidence="3 4">
    <name type="scientific">Cloeon dipterum</name>
    <dbReference type="NCBI Taxonomy" id="197152"/>
    <lineage>
        <taxon>Eukaryota</taxon>
        <taxon>Metazoa</taxon>
        <taxon>Ecdysozoa</taxon>
        <taxon>Arthropoda</taxon>
        <taxon>Hexapoda</taxon>
        <taxon>Insecta</taxon>
        <taxon>Pterygota</taxon>
        <taxon>Palaeoptera</taxon>
        <taxon>Ephemeroptera</taxon>
        <taxon>Pisciforma</taxon>
        <taxon>Baetidae</taxon>
        <taxon>Cloeon</taxon>
    </lineage>
</organism>
<dbReference type="GO" id="GO:0005770">
    <property type="term" value="C:late endosome"/>
    <property type="evidence" value="ECO:0007669"/>
    <property type="project" value="TreeGrafter"/>
</dbReference>
<dbReference type="GO" id="GO:0043005">
    <property type="term" value="C:neuron projection"/>
    <property type="evidence" value="ECO:0007669"/>
    <property type="project" value="TreeGrafter"/>
</dbReference>
<dbReference type="PRINTS" id="PR01415">
    <property type="entry name" value="ANKYRIN"/>
</dbReference>
<dbReference type="InterPro" id="IPR002110">
    <property type="entry name" value="Ankyrin_rpt"/>
</dbReference>
<gene>
    <name evidence="3" type="ORF">CLODIP_2_CD06775</name>
</gene>
<dbReference type="SUPFAM" id="SSF48403">
    <property type="entry name" value="Ankyrin repeat"/>
    <property type="match status" value="2"/>
</dbReference>
<dbReference type="GO" id="GO:0030133">
    <property type="term" value="C:transport vesicle"/>
    <property type="evidence" value="ECO:0007669"/>
    <property type="project" value="TreeGrafter"/>
</dbReference>
<dbReference type="EMBL" id="CADEPI010000037">
    <property type="protein sequence ID" value="CAB3368426.1"/>
    <property type="molecule type" value="Genomic_DNA"/>
</dbReference>
<feature type="repeat" description="ANK" evidence="1">
    <location>
        <begin position="497"/>
        <end position="529"/>
    </location>
</feature>
<dbReference type="InterPro" id="IPR037191">
    <property type="entry name" value="VPS9_dom_sf"/>
</dbReference>
<feature type="repeat" description="ANK" evidence="1">
    <location>
        <begin position="530"/>
        <end position="551"/>
    </location>
</feature>
<dbReference type="GO" id="GO:0005886">
    <property type="term" value="C:plasma membrane"/>
    <property type="evidence" value="ECO:0007669"/>
    <property type="project" value="TreeGrafter"/>
</dbReference>
<proteinExistence type="predicted"/>
<dbReference type="GO" id="GO:0045022">
    <property type="term" value="P:early endosome to late endosome transport"/>
    <property type="evidence" value="ECO:0007669"/>
    <property type="project" value="TreeGrafter"/>
</dbReference>
<keyword evidence="1" id="KW-0040">ANK repeat</keyword>
<dbReference type="GO" id="GO:0005769">
    <property type="term" value="C:early endosome"/>
    <property type="evidence" value="ECO:0007669"/>
    <property type="project" value="TreeGrafter"/>
</dbReference>
<dbReference type="Pfam" id="PF12796">
    <property type="entry name" value="Ank_2"/>
    <property type="match status" value="2"/>
</dbReference>
<dbReference type="Gene3D" id="1.25.40.20">
    <property type="entry name" value="Ankyrin repeat-containing domain"/>
    <property type="match status" value="3"/>
</dbReference>
<dbReference type="GO" id="GO:0097422">
    <property type="term" value="C:tubular endosome"/>
    <property type="evidence" value="ECO:0007669"/>
    <property type="project" value="TreeGrafter"/>
</dbReference>
<dbReference type="Pfam" id="PF00023">
    <property type="entry name" value="Ank"/>
    <property type="match status" value="2"/>
</dbReference>
<dbReference type="PANTHER" id="PTHR24170:SF2">
    <property type="entry name" value="ANKYRIN REPEAT DOMAIN-CONTAINING PROTEIN 27"/>
    <property type="match status" value="1"/>
</dbReference>
<protein>
    <recommendedName>
        <fullName evidence="2">VPS9 domain-containing protein</fullName>
    </recommendedName>
</protein>
<dbReference type="SMART" id="SM00167">
    <property type="entry name" value="VPS9"/>
    <property type="match status" value="1"/>
</dbReference>
<evidence type="ECO:0000313" key="4">
    <source>
        <dbReference type="Proteomes" id="UP000494165"/>
    </source>
</evidence>
<dbReference type="AlphaFoldDB" id="A0A8S1CHS4"/>
<feature type="domain" description="VPS9" evidence="2">
    <location>
        <begin position="245"/>
        <end position="379"/>
    </location>
</feature>
<reference evidence="3 4" key="1">
    <citation type="submission" date="2020-04" db="EMBL/GenBank/DDBJ databases">
        <authorList>
            <person name="Alioto T."/>
            <person name="Alioto T."/>
            <person name="Gomez Garrido J."/>
        </authorList>
    </citation>
    <scope>NUCLEOTIDE SEQUENCE [LARGE SCALE GENOMIC DNA]</scope>
</reference>
<dbReference type="Pfam" id="PF02204">
    <property type="entry name" value="VPS9"/>
    <property type="match status" value="1"/>
</dbReference>
<dbReference type="InterPro" id="IPR051248">
    <property type="entry name" value="UPF0507/Ank_repeat_27"/>
</dbReference>
<accession>A0A8S1CHS4</accession>
<evidence type="ECO:0000313" key="3">
    <source>
        <dbReference type="EMBL" id="CAB3368426.1"/>
    </source>
</evidence>
<feature type="repeat" description="ANK" evidence="1">
    <location>
        <begin position="464"/>
        <end position="496"/>
    </location>
</feature>
<dbReference type="SMART" id="SM00248">
    <property type="entry name" value="ANK"/>
    <property type="match status" value="7"/>
</dbReference>
<evidence type="ECO:0000259" key="2">
    <source>
        <dbReference type="PROSITE" id="PS51205"/>
    </source>
</evidence>
<dbReference type="PROSITE" id="PS50297">
    <property type="entry name" value="ANK_REP_REGION"/>
    <property type="match status" value="6"/>
</dbReference>
<dbReference type="PANTHER" id="PTHR24170">
    <property type="entry name" value="ANKYRIN REPEAT DOMAIN-CONTAINING PROTEIN 27"/>
    <property type="match status" value="1"/>
</dbReference>
<feature type="repeat" description="ANK" evidence="1">
    <location>
        <begin position="799"/>
        <end position="832"/>
    </location>
</feature>
<feature type="repeat" description="ANK" evidence="1">
    <location>
        <begin position="833"/>
        <end position="865"/>
    </location>
</feature>
<dbReference type="GO" id="GO:0000149">
    <property type="term" value="F:SNARE binding"/>
    <property type="evidence" value="ECO:0007669"/>
    <property type="project" value="TreeGrafter"/>
</dbReference>
<dbReference type="GO" id="GO:0048812">
    <property type="term" value="P:neuron projection morphogenesis"/>
    <property type="evidence" value="ECO:0007669"/>
    <property type="project" value="TreeGrafter"/>
</dbReference>
<dbReference type="Proteomes" id="UP000494165">
    <property type="component" value="Unassembled WGS sequence"/>
</dbReference>
<dbReference type="PROSITE" id="PS51205">
    <property type="entry name" value="VPS9"/>
    <property type="match status" value="1"/>
</dbReference>
<dbReference type="Gene3D" id="1.20.1050.80">
    <property type="entry name" value="VPS9 domain"/>
    <property type="match status" value="1"/>
</dbReference>
<keyword evidence="4" id="KW-1185">Reference proteome</keyword>
<dbReference type="GO" id="GO:0005085">
    <property type="term" value="F:guanyl-nucleotide exchange factor activity"/>
    <property type="evidence" value="ECO:0007669"/>
    <property type="project" value="TreeGrafter"/>
</dbReference>
<dbReference type="InterPro" id="IPR036770">
    <property type="entry name" value="Ankyrin_rpt-contain_sf"/>
</dbReference>
<feature type="repeat" description="ANK" evidence="1">
    <location>
        <begin position="765"/>
        <end position="797"/>
    </location>
</feature>
<feature type="repeat" description="ANK" evidence="1">
    <location>
        <begin position="569"/>
        <end position="601"/>
    </location>
</feature>
<comment type="caution">
    <text evidence="3">The sequence shown here is derived from an EMBL/GenBank/DDBJ whole genome shotgun (WGS) entry which is preliminary data.</text>
</comment>
<dbReference type="PROSITE" id="PS50088">
    <property type="entry name" value="ANK_REPEAT"/>
    <property type="match status" value="7"/>
</dbReference>
<name>A0A8S1CHS4_9INSE</name>
<sequence>MECTYDEDLNENAFFQLLQTDHQELFQKATLEGWVICVPRAGALPKYPLTDEDFLTHILIPSDELPESHFCSLLDRQVKVLDRVITSEGDDGRTFSTTILFEETCYTSELYKYKVLCLENLLEQHSCSGHALTNSLISLGSLRDCIDFLLSEDGGQLALEKLDEAIQGFLNSQPDLEAEPLQVQRDLTKGLYEHCLSSALRELRLEEHNSKVNRHVLQNARVAVETYMQHGIYKSLIKGIVAATAKDDAKLNKIIRNSVELQLKDLDVRNELYEKIPAAKQELAKIDGFSTVIGKVGCIQKGLAILSGNPANQAVSADDFLPILIFLVVKVSLPNWLAHLTMMRDFNFSDRDENLNSFLVTSLEAALEHVRSGRLFEPLYPEAQSEENTKQQIDSLENVTEYLFYSIKVNNLSKVQDLLTPSSLLDEMFTENLCHPLCNCEKCELEVARQRSSLAINLLATNEKGLTSLHVACKYGRLEITEFLLEIGAQVTSKDLRGNTPLHYTALEGHQHLMLLLLNSRATPNSLNNDGNSPLHLAAQNGHETCVKALIYFCEHTNRPLNVNLANLNGDSPLHHASKWGYEGIVQILLEAGARPDAKNNRKLTPMDLAHSIHISKLLSSAVQPSSRGFRKRLSFIKMRIAAASKLRLDLMDLTLGASSLPNPSKSKDNNHEYGTKPLTLQQNKKAEKLLRAISVGDVRLACYYLGIEGSINHTSAMFHVPCHPLCSCEKCQARERSQSLSEWELVDHHDVGEDMLDPNVCNSEGITPLHAAASAGCADLIPLLICSGASVNIRTLGRGSTPLHLACQAKKVTAMSALLDAPSCDVNAQDSRGNTPLHYAAIQGSAPMTELLLSRMPNLQTKNGEGKTPLEEAEEIMALRVVQLLKGELFTN</sequence>